<protein>
    <recommendedName>
        <fullName evidence="3">Lipid A 3-O-deacylase (PagL)</fullName>
    </recommendedName>
</protein>
<dbReference type="EMBL" id="CACVAQ010000227">
    <property type="protein sequence ID" value="CAA6815630.1"/>
    <property type="molecule type" value="Genomic_DNA"/>
</dbReference>
<dbReference type="AlphaFoldDB" id="A0A6S6SY39"/>
<evidence type="ECO:0000256" key="1">
    <source>
        <dbReference type="SAM" id="SignalP"/>
    </source>
</evidence>
<feature type="signal peptide" evidence="1">
    <location>
        <begin position="1"/>
        <end position="18"/>
    </location>
</feature>
<proteinExistence type="predicted"/>
<gene>
    <name evidence="2" type="ORF">HELGO_WM16703</name>
</gene>
<dbReference type="Pfam" id="PF09411">
    <property type="entry name" value="PagL"/>
    <property type="match status" value="1"/>
</dbReference>
<organism evidence="2">
    <name type="scientific">uncultured Aureispira sp</name>
    <dbReference type="NCBI Taxonomy" id="1331704"/>
    <lineage>
        <taxon>Bacteria</taxon>
        <taxon>Pseudomonadati</taxon>
        <taxon>Bacteroidota</taxon>
        <taxon>Saprospiria</taxon>
        <taxon>Saprospirales</taxon>
        <taxon>Saprospiraceae</taxon>
        <taxon>Aureispira</taxon>
        <taxon>environmental samples</taxon>
    </lineage>
</organism>
<accession>A0A6S6SY39</accession>
<feature type="chain" id="PRO_5028455276" description="Lipid A 3-O-deacylase (PagL)" evidence="1">
    <location>
        <begin position="19"/>
        <end position="372"/>
    </location>
</feature>
<sequence length="372" mass="42309">MRSLLLVLFCASCACLQAQVLPKGMYLEGSLHFGKAFKHRSTITIDLPDFSYGGELNFEVKTYGKKHWHQRCGFPRWGVAVAYQYSGNAKEMGHCIAILPNITIDFFKRKNIRIFGRLGVGLGLITKPYDRKNNPLNNMVGSYLNNNTSLRLGLALRAHKNLEIRPSATFNHYSNAASTLPNLGINIPTFQLSFCYMMHPVEEEDYIRLERSERPKRNKRIQFSALFTMGFTEISTTSGTKYPIWNSAIDAGLFLTRNNRIKAGIEYDYIGSSYAFTKHNGGYKSSDLHWQASRISLFVADEIMIGRFAILAQVGFYMTQNIGQPWFMSVRLSGRYYFADPYLKPAAPFVTLTMKSHRIIAEYFSMGFGIAF</sequence>
<keyword evidence="1" id="KW-0732">Signal</keyword>
<reference evidence="2" key="1">
    <citation type="submission" date="2020-01" db="EMBL/GenBank/DDBJ databases">
        <authorList>
            <person name="Meier V. D."/>
            <person name="Meier V D."/>
        </authorList>
    </citation>
    <scope>NUCLEOTIDE SEQUENCE</scope>
    <source>
        <strain evidence="2">HLG_WM_MAG_10</strain>
    </source>
</reference>
<name>A0A6S6SY39_9BACT</name>
<dbReference type="PROSITE" id="PS51257">
    <property type="entry name" value="PROKAR_LIPOPROTEIN"/>
    <property type="match status" value="1"/>
</dbReference>
<dbReference type="InterPro" id="IPR018550">
    <property type="entry name" value="Lipid-A_deacylase-rel"/>
</dbReference>
<evidence type="ECO:0008006" key="3">
    <source>
        <dbReference type="Google" id="ProtNLM"/>
    </source>
</evidence>
<evidence type="ECO:0000313" key="2">
    <source>
        <dbReference type="EMBL" id="CAA6815630.1"/>
    </source>
</evidence>
<dbReference type="Gene3D" id="2.40.160.20">
    <property type="match status" value="1"/>
</dbReference>